<evidence type="ECO:0000259" key="4">
    <source>
        <dbReference type="Pfam" id="PF14498"/>
    </source>
</evidence>
<dbReference type="InterPro" id="IPR012341">
    <property type="entry name" value="6hp_glycosidase-like_sf"/>
</dbReference>
<dbReference type="Pfam" id="PF14498">
    <property type="entry name" value="Glyco_hyd_65N_2"/>
    <property type="match status" value="1"/>
</dbReference>
<dbReference type="SUPFAM" id="SSF48208">
    <property type="entry name" value="Six-hairpin glycosidases"/>
    <property type="match status" value="1"/>
</dbReference>
<dbReference type="InterPro" id="IPR008928">
    <property type="entry name" value="6-hairpin_glycosidase_sf"/>
</dbReference>
<dbReference type="GO" id="GO:0004560">
    <property type="term" value="F:alpha-L-fucosidase activity"/>
    <property type="evidence" value="ECO:0007669"/>
    <property type="project" value="TreeGrafter"/>
</dbReference>
<dbReference type="GeneID" id="94848354"/>
<feature type="compositionally biased region" description="Polar residues" evidence="1">
    <location>
        <begin position="207"/>
        <end position="217"/>
    </location>
</feature>
<dbReference type="OrthoDB" id="2848340at2759"/>
<keyword evidence="3" id="KW-0732">Signal</keyword>
<dbReference type="InterPro" id="IPR027414">
    <property type="entry name" value="GH95_N_dom"/>
</dbReference>
<reference evidence="7" key="1">
    <citation type="submission" date="2016-10" db="EMBL/GenBank/DDBJ databases">
        <authorList>
            <person name="Benchimol M."/>
            <person name="Almeida L.G."/>
            <person name="Vasconcelos A.T."/>
            <person name="Perreira-Neves A."/>
            <person name="Rosa I.A."/>
            <person name="Tasca T."/>
            <person name="Bogo M.R."/>
            <person name="de Souza W."/>
        </authorList>
    </citation>
    <scope>NUCLEOTIDE SEQUENCE [LARGE SCALE GENOMIC DNA]</scope>
    <source>
        <strain evidence="7">K</strain>
    </source>
</reference>
<feature type="region of interest" description="Disordered" evidence="1">
    <location>
        <begin position="207"/>
        <end position="228"/>
    </location>
</feature>
<evidence type="ECO:0000259" key="6">
    <source>
        <dbReference type="Pfam" id="PF22124"/>
    </source>
</evidence>
<dbReference type="RefSeq" id="XP_068370322.1">
    <property type="nucleotide sequence ID" value="XM_068513650.1"/>
</dbReference>
<sequence length="1314" mass="148034">MMLFAFLPVFLSSISIPSDATPVKTDKFIFTGLWGSDPADDKYWSKETGATATYKFIGTKFWVTGSIKSAHRKLEVFVNGQSVTVINQEGSPDQNKYVFFESKVYPEGELEVKFVAKENPIEFSTFYIYGREVDPPTPAPTSRPFLNDNEYRMWYDTPSSKLAYPPVSRLSDNEWAINTLPIGNSYMGANIYGEIQTERLTFNEKTLWQGGPSSKRPNYNGGNLENQGQNGTVFRRIQQLFREGKDTEASNECDKLTGEQKSGGGYGQYVLFGEIKFAFKDINEAETTNYVRYLDLDQAISIVQFDYRGSTLTREYFMSYPDNVMIIRFNSSKGVIPEFEADLLPTFKANKTASINNDNPLLTVKGRLEDNQMIFNQQMLIKNEGKSEGTITSTSENKLKVSGATDIVIYISAATDYKYVYPNYRTGESEDSVNSRVNKLVMDAKNAGYSTVRARHLDDYTKLFNRAILNLNQKASTIPTNQQLSKYNSNSGKTQEDRDLEILLFQYGRYLTIASSRIGTLPSNLQGVWNNDYVNVVWASDYHMNVNLQMNYWPTYVTNLAECAIPLIEYVEGLRIPGRITAKIYCGVESNESYPENGFSAHTQNTPFGWTCPGWKFSWGWSPGAVPWILQNVFDYYLYTKDEKILKEQIYPMMKECAIFYDQIMVEDSTGRLVSSPTFSPEHGPRTNGNVYEQELIWQHYHNTIKSARILNVDSDLITKWSEKIERLKPIEIGDSGQIKEWYHETTLGSVGTRNHRHMSHLLGLYPGDLINFDTKEWMAAAIISLNDRGDQSTGWGMGQRINSWARTGDGNHAHKLIKSLFKNGIYNNLWDTHPPFQIDGNFGATSGIAEMLLQSNIGYINILPSLPDIWDQGSFDGFIARGNVVVGCDWNEHKATEIRLSPRFNGDIVVQYDGIAFSKIKNSKNEDIKFTVNTGNRITFSGVADEKYTITGFNSDIPEPPSSATIVNPSDFTFSNVEDWEKLENGAYQSKVAGATMTYQFTGSCIWVEGAFGPQLKNMYIYIDDVLYGSISEEFSNYIQNILLFRSNSFNNGEHTVKIVSGPEPIEVSKLYYVGIFIPSSASAVPTSEFKFDSKWQSDSDGRHWSTSDGATVTYTFTGVQFWLTGTMDPNHKIVEIYVDGKLVKELSQQSETRITEYPFYQSDILLSRAGEHTIKIVAKESPIEISKIYVITEEPTPKPTEEPTPKPTENPTVTITLSTKPTDVPPITANYTDIIPETNSSDGDNTGNETNGSLSTTSLIIAVSVPLVAATIIIVVIIVVVIKRRNTECLPHGFDKSEDQPNLRASLRSFEF</sequence>
<organism evidence="7 8">
    <name type="scientific">Tritrichomonas foetus</name>
    <dbReference type="NCBI Taxonomy" id="1144522"/>
    <lineage>
        <taxon>Eukaryota</taxon>
        <taxon>Metamonada</taxon>
        <taxon>Parabasalia</taxon>
        <taxon>Tritrichomonadida</taxon>
        <taxon>Tritrichomonadidae</taxon>
        <taxon>Tritrichomonas</taxon>
    </lineage>
</organism>
<accession>A0A1J4L198</accession>
<feature type="domain" description="Glycosyl hydrolase family 95 N-terminal" evidence="4">
    <location>
        <begin position="153"/>
        <end position="418"/>
    </location>
</feature>
<feature type="compositionally biased region" description="Basic and acidic residues" evidence="1">
    <location>
        <begin position="1197"/>
        <end position="1206"/>
    </location>
</feature>
<dbReference type="PANTHER" id="PTHR31084:SF19">
    <property type="entry name" value="GLYCOSYL HYDROLASE FAMILY 95 N-TERMINAL DOMAIN-CONTAINING PROTEIN"/>
    <property type="match status" value="1"/>
</dbReference>
<keyword evidence="2" id="KW-0472">Membrane</keyword>
<dbReference type="VEuPathDB" id="TrichDB:TRFO_41230"/>
<feature type="region of interest" description="Disordered" evidence="1">
    <location>
        <begin position="1196"/>
        <end position="1223"/>
    </location>
</feature>
<comment type="caution">
    <text evidence="7">The sequence shown here is derived from an EMBL/GenBank/DDBJ whole genome shotgun (WGS) entry which is preliminary data.</text>
</comment>
<evidence type="ECO:0000313" key="8">
    <source>
        <dbReference type="Proteomes" id="UP000179807"/>
    </source>
</evidence>
<keyword evidence="2" id="KW-0812">Transmembrane</keyword>
<feature type="chain" id="PRO_5012000819" evidence="3">
    <location>
        <begin position="21"/>
        <end position="1314"/>
    </location>
</feature>
<evidence type="ECO:0000256" key="2">
    <source>
        <dbReference type="SAM" id="Phobius"/>
    </source>
</evidence>
<name>A0A1J4L198_9EUKA</name>
<feature type="domain" description="Glycosyl hydrolase family 95 catalytic" evidence="6">
    <location>
        <begin position="449"/>
        <end position="853"/>
    </location>
</feature>
<keyword evidence="8" id="KW-1185">Reference proteome</keyword>
<feature type="compositionally biased region" description="Low complexity" evidence="1">
    <location>
        <begin position="218"/>
        <end position="228"/>
    </location>
</feature>
<dbReference type="PANTHER" id="PTHR31084">
    <property type="entry name" value="ALPHA-L-FUCOSIDASE 2"/>
    <property type="match status" value="1"/>
</dbReference>
<evidence type="ECO:0000256" key="3">
    <source>
        <dbReference type="SAM" id="SignalP"/>
    </source>
</evidence>
<feature type="domain" description="Alpha fucosidase A-like C-terminal" evidence="5">
    <location>
        <begin position="855"/>
        <end position="951"/>
    </location>
</feature>
<dbReference type="Pfam" id="PF21307">
    <property type="entry name" value="Glyco_hydro_95_C"/>
    <property type="match status" value="1"/>
</dbReference>
<dbReference type="Pfam" id="PF22124">
    <property type="entry name" value="Glyco_hydro_95_cat"/>
    <property type="match status" value="1"/>
</dbReference>
<dbReference type="EMBL" id="MLAK01000029">
    <property type="protein sequence ID" value="OHT17186.1"/>
    <property type="molecule type" value="Genomic_DNA"/>
</dbReference>
<feature type="transmembrane region" description="Helical" evidence="2">
    <location>
        <begin position="1261"/>
        <end position="1284"/>
    </location>
</feature>
<gene>
    <name evidence="7" type="ORF">TRFO_41230</name>
</gene>
<protein>
    <submittedName>
        <fullName evidence="7">Uncharacterized protein</fullName>
    </submittedName>
</protein>
<evidence type="ECO:0000256" key="1">
    <source>
        <dbReference type="SAM" id="MobiDB-lite"/>
    </source>
</evidence>
<dbReference type="InterPro" id="IPR049053">
    <property type="entry name" value="AFCA-like_C"/>
</dbReference>
<proteinExistence type="predicted"/>
<dbReference type="Gene3D" id="1.50.10.10">
    <property type="match status" value="1"/>
</dbReference>
<evidence type="ECO:0000313" key="7">
    <source>
        <dbReference type="EMBL" id="OHT17186.1"/>
    </source>
</evidence>
<dbReference type="InterPro" id="IPR054363">
    <property type="entry name" value="GH95_cat"/>
</dbReference>
<feature type="signal peptide" evidence="3">
    <location>
        <begin position="1"/>
        <end position="20"/>
    </location>
</feature>
<dbReference type="Proteomes" id="UP000179807">
    <property type="component" value="Unassembled WGS sequence"/>
</dbReference>
<evidence type="ECO:0000259" key="5">
    <source>
        <dbReference type="Pfam" id="PF21307"/>
    </source>
</evidence>
<dbReference type="Gene3D" id="2.60.120.260">
    <property type="entry name" value="Galactose-binding domain-like"/>
    <property type="match status" value="3"/>
</dbReference>
<dbReference type="GO" id="GO:0005975">
    <property type="term" value="P:carbohydrate metabolic process"/>
    <property type="evidence" value="ECO:0007669"/>
    <property type="project" value="InterPro"/>
</dbReference>
<keyword evidence="2" id="KW-1133">Transmembrane helix</keyword>